<dbReference type="Proteomes" id="UP000027822">
    <property type="component" value="Unassembled WGS sequence"/>
</dbReference>
<feature type="domain" description="CBS" evidence="3">
    <location>
        <begin position="8"/>
        <end position="64"/>
    </location>
</feature>
<dbReference type="Gene3D" id="3.10.580.10">
    <property type="entry name" value="CBS-domain"/>
    <property type="match status" value="1"/>
</dbReference>
<sequence length="143" mass="15456">MTTVRDLMSTDIAYCTALDNVYEAAVKMKEESTGVIPVVENNEVIGLVTDRDLVIRGIAEKHPGSNKITNVMTTNIISVEPHDSIEKAANLMAHHQVRRLPVVENGQLVGMISLGDLATTQQADHEAGVALSEISEHTHSGTE</sequence>
<dbReference type="CDD" id="cd04622">
    <property type="entry name" value="CBS_pair_HRP1_like"/>
    <property type="match status" value="1"/>
</dbReference>
<gene>
    <name evidence="4" type="ORF">BAMA_23765</name>
</gene>
<dbReference type="STRING" id="574376.BAMA_23765"/>
<evidence type="ECO:0000256" key="2">
    <source>
        <dbReference type="PROSITE-ProRule" id="PRU00703"/>
    </source>
</evidence>
<evidence type="ECO:0000256" key="1">
    <source>
        <dbReference type="ARBA" id="ARBA00023122"/>
    </source>
</evidence>
<dbReference type="SMART" id="SM00116">
    <property type="entry name" value="CBS"/>
    <property type="match status" value="2"/>
</dbReference>
<dbReference type="Pfam" id="PF00571">
    <property type="entry name" value="CBS"/>
    <property type="match status" value="2"/>
</dbReference>
<dbReference type="RefSeq" id="WP_034639239.1">
    <property type="nucleotide sequence ID" value="NZ_CBCSJC010000008.1"/>
</dbReference>
<dbReference type="eggNOG" id="COG2905">
    <property type="taxonomic scope" value="Bacteria"/>
</dbReference>
<name>A0A073JXP3_9BACI</name>
<dbReference type="OrthoDB" id="9802114at2"/>
<dbReference type="InterPro" id="IPR000644">
    <property type="entry name" value="CBS_dom"/>
</dbReference>
<dbReference type="EMBL" id="JOTN01000009">
    <property type="protein sequence ID" value="KEK19035.1"/>
    <property type="molecule type" value="Genomic_DNA"/>
</dbReference>
<evidence type="ECO:0000259" key="3">
    <source>
        <dbReference type="PROSITE" id="PS51371"/>
    </source>
</evidence>
<proteinExistence type="predicted"/>
<organism evidence="4 5">
    <name type="scientific">Bacillus manliponensis</name>
    <dbReference type="NCBI Taxonomy" id="574376"/>
    <lineage>
        <taxon>Bacteria</taxon>
        <taxon>Bacillati</taxon>
        <taxon>Bacillota</taxon>
        <taxon>Bacilli</taxon>
        <taxon>Bacillales</taxon>
        <taxon>Bacillaceae</taxon>
        <taxon>Bacillus</taxon>
        <taxon>Bacillus cereus group</taxon>
    </lineage>
</organism>
<dbReference type="InterPro" id="IPR051257">
    <property type="entry name" value="Diverse_CBS-Domain"/>
</dbReference>
<dbReference type="PANTHER" id="PTHR43080:SF2">
    <property type="entry name" value="CBS DOMAIN-CONTAINING PROTEIN"/>
    <property type="match status" value="1"/>
</dbReference>
<keyword evidence="5" id="KW-1185">Reference proteome</keyword>
<dbReference type="PANTHER" id="PTHR43080">
    <property type="entry name" value="CBS DOMAIN-CONTAINING PROTEIN CBSX3, MITOCHONDRIAL"/>
    <property type="match status" value="1"/>
</dbReference>
<dbReference type="PROSITE" id="PS51371">
    <property type="entry name" value="CBS"/>
    <property type="match status" value="2"/>
</dbReference>
<evidence type="ECO:0000313" key="5">
    <source>
        <dbReference type="Proteomes" id="UP000027822"/>
    </source>
</evidence>
<comment type="caution">
    <text evidence="4">The sequence shown here is derived from an EMBL/GenBank/DDBJ whole genome shotgun (WGS) entry which is preliminary data.</text>
</comment>
<dbReference type="AlphaFoldDB" id="A0A073JXP3"/>
<dbReference type="SUPFAM" id="SSF54631">
    <property type="entry name" value="CBS-domain pair"/>
    <property type="match status" value="1"/>
</dbReference>
<evidence type="ECO:0000313" key="4">
    <source>
        <dbReference type="EMBL" id="KEK19035.1"/>
    </source>
</evidence>
<dbReference type="InterPro" id="IPR046342">
    <property type="entry name" value="CBS_dom_sf"/>
</dbReference>
<reference evidence="4 5" key="1">
    <citation type="submission" date="2014-06" db="EMBL/GenBank/DDBJ databases">
        <title>Draft genome sequence of Bacillus manliponensis JCM 15802 (MCCC 1A00708).</title>
        <authorList>
            <person name="Lai Q."/>
            <person name="Liu Y."/>
            <person name="Shao Z."/>
        </authorList>
    </citation>
    <scope>NUCLEOTIDE SEQUENCE [LARGE SCALE GENOMIC DNA]</scope>
    <source>
        <strain evidence="4 5">JCM 15802</strain>
    </source>
</reference>
<feature type="domain" description="CBS" evidence="3">
    <location>
        <begin position="72"/>
        <end position="127"/>
    </location>
</feature>
<keyword evidence="1 2" id="KW-0129">CBS domain</keyword>
<accession>A0A073JXP3</accession>
<protein>
    <recommendedName>
        <fullName evidence="3">CBS domain-containing protein</fullName>
    </recommendedName>
</protein>